<organism evidence="3 4">
    <name type="scientific">Pontiella sulfatireligans</name>
    <dbReference type="NCBI Taxonomy" id="2750658"/>
    <lineage>
        <taxon>Bacteria</taxon>
        <taxon>Pseudomonadati</taxon>
        <taxon>Kiritimatiellota</taxon>
        <taxon>Kiritimatiellia</taxon>
        <taxon>Kiritimatiellales</taxon>
        <taxon>Pontiellaceae</taxon>
        <taxon>Pontiella</taxon>
    </lineage>
</organism>
<evidence type="ECO:0000256" key="2">
    <source>
        <dbReference type="SAM" id="SignalP"/>
    </source>
</evidence>
<dbReference type="RefSeq" id="WP_136059874.1">
    <property type="nucleotide sequence ID" value="NZ_CAAHFH010000001.1"/>
</dbReference>
<keyword evidence="1" id="KW-1133">Transmembrane helix</keyword>
<dbReference type="AlphaFoldDB" id="A0A6C2UDU5"/>
<accession>A0A6C2UDU5</accession>
<keyword evidence="4" id="KW-1185">Reference proteome</keyword>
<name>A0A6C2UDU5_9BACT</name>
<evidence type="ECO:0000313" key="3">
    <source>
        <dbReference type="EMBL" id="VGO18382.1"/>
    </source>
</evidence>
<feature type="signal peptide" evidence="2">
    <location>
        <begin position="1"/>
        <end position="22"/>
    </location>
</feature>
<reference evidence="3 4" key="1">
    <citation type="submission" date="2019-04" db="EMBL/GenBank/DDBJ databases">
        <authorList>
            <person name="Van Vliet M D."/>
        </authorList>
    </citation>
    <scope>NUCLEOTIDE SEQUENCE [LARGE SCALE GENOMIC DNA]</scope>
    <source>
        <strain evidence="3 4">F21</strain>
    </source>
</reference>
<evidence type="ECO:0008006" key="5">
    <source>
        <dbReference type="Google" id="ProtNLM"/>
    </source>
</evidence>
<feature type="chain" id="PRO_5025361279" description="PEP-CTERM protein-sorting domain-containing protein" evidence="2">
    <location>
        <begin position="23"/>
        <end position="250"/>
    </location>
</feature>
<gene>
    <name evidence="3" type="ORF">SCARR_00434</name>
</gene>
<protein>
    <recommendedName>
        <fullName evidence="5">PEP-CTERM protein-sorting domain-containing protein</fullName>
    </recommendedName>
</protein>
<proteinExistence type="predicted"/>
<dbReference type="Proteomes" id="UP000346198">
    <property type="component" value="Unassembled WGS sequence"/>
</dbReference>
<evidence type="ECO:0000256" key="1">
    <source>
        <dbReference type="SAM" id="Phobius"/>
    </source>
</evidence>
<feature type="transmembrane region" description="Helical" evidence="1">
    <location>
        <begin position="228"/>
        <end position="244"/>
    </location>
</feature>
<sequence length="250" mass="26014">MKKLWTGIMITAVMAATSQVSADLYNEDFSTDPGFAAVNGLTAIGATGSLGTYFAFGEYNGSDGLGVTTSTGVLHIDTNDRANRNRGLSVFIDTSAAAAGTYTVSFDVLNFVAGTGTTPGYSGFKVFEGSGLDTGHITLDNIDNDTSPAVPRRDKSSTAAVWTDLGNTWGAGTEGSGISANGTVSFDVELTEAGVAGDYLALAWVQQMLDIEAPSFDVDNISVTIPEPATLGMIASFGVGVLFIRRRIMM</sequence>
<dbReference type="EMBL" id="CAAHFH010000001">
    <property type="protein sequence ID" value="VGO18382.1"/>
    <property type="molecule type" value="Genomic_DNA"/>
</dbReference>
<evidence type="ECO:0000313" key="4">
    <source>
        <dbReference type="Proteomes" id="UP000346198"/>
    </source>
</evidence>
<keyword evidence="1" id="KW-0812">Transmembrane</keyword>
<keyword evidence="1" id="KW-0472">Membrane</keyword>
<keyword evidence="2" id="KW-0732">Signal</keyword>